<dbReference type="EMBL" id="BQMJ01000054">
    <property type="protein sequence ID" value="GJQ14353.1"/>
    <property type="molecule type" value="Genomic_DNA"/>
</dbReference>
<name>A0A9C7Q0Q0_9RHOD</name>
<sequence length="217" mass="25716">MSTCVATLLVGILVGWTVKKKQREKHCKPSKVVLVDMDNVLADFDSEFVKRWKERHPEQADFDLSQRKYFELEQNFPDEEKEEAIALMSEEGFFLSFPPVQEAIESCKEMIREGLDVRICSAPLPFQWESCVKEKYLWVRRYFGEDFLQRLMIVRDKTLVKGDILVDDKPQVQGIVRQPEWKHVVFTRSYNLHRQGEGVPRLNRWSEWRQVLLPLLQ</sequence>
<keyword evidence="2" id="KW-0732">Signal</keyword>
<reference evidence="3" key="2">
    <citation type="submission" date="2022-01" db="EMBL/GenBank/DDBJ databases">
        <authorList>
            <person name="Hirooka S."/>
            <person name="Miyagishima S.Y."/>
        </authorList>
    </citation>
    <scope>NUCLEOTIDE SEQUENCE</scope>
    <source>
        <strain evidence="3">NBRC 102759</strain>
    </source>
</reference>
<reference evidence="3" key="1">
    <citation type="journal article" date="2022" name="Proc. Natl. Acad. Sci. U.S.A.">
        <title>Life cycle and functional genomics of the unicellular red alga Galdieria for elucidating algal and plant evolution and industrial use.</title>
        <authorList>
            <person name="Hirooka S."/>
            <person name="Itabashi T."/>
            <person name="Ichinose T.M."/>
            <person name="Onuma R."/>
            <person name="Fujiwara T."/>
            <person name="Yamashita S."/>
            <person name="Jong L.W."/>
            <person name="Tomita R."/>
            <person name="Iwane A.H."/>
            <person name="Miyagishima S.Y."/>
        </authorList>
    </citation>
    <scope>NUCLEOTIDE SEQUENCE</scope>
    <source>
        <strain evidence="3">NBRC 102759</strain>
    </source>
</reference>
<dbReference type="Proteomes" id="UP001061958">
    <property type="component" value="Unassembled WGS sequence"/>
</dbReference>
<accession>A0A9C7Q0Q0</accession>
<comment type="caution">
    <text evidence="3">The sequence shown here is derived from an EMBL/GenBank/DDBJ whole genome shotgun (WGS) entry which is preliminary data.</text>
</comment>
<dbReference type="InterPro" id="IPR023214">
    <property type="entry name" value="HAD_sf"/>
</dbReference>
<dbReference type="InterPro" id="IPR010708">
    <property type="entry name" value="5'(3')-deoxyribonucleotidase"/>
</dbReference>
<dbReference type="PANTHER" id="PTHR16504">
    <property type="entry name" value="5'(3')-DEOXYRIBONUCLEOTIDASE"/>
    <property type="match status" value="1"/>
</dbReference>
<dbReference type="OrthoDB" id="10248475at2759"/>
<proteinExistence type="predicted"/>
<evidence type="ECO:0000313" key="3">
    <source>
        <dbReference type="EMBL" id="GJQ14353.1"/>
    </source>
</evidence>
<evidence type="ECO:0000256" key="2">
    <source>
        <dbReference type="SAM" id="SignalP"/>
    </source>
</evidence>
<evidence type="ECO:0000313" key="4">
    <source>
        <dbReference type="Proteomes" id="UP001061958"/>
    </source>
</evidence>
<feature type="active site" description="Nucleophile" evidence="1">
    <location>
        <position position="36"/>
    </location>
</feature>
<dbReference type="SUPFAM" id="SSF56784">
    <property type="entry name" value="HAD-like"/>
    <property type="match status" value="1"/>
</dbReference>
<keyword evidence="4" id="KW-1185">Reference proteome</keyword>
<feature type="chain" id="PRO_5039018512" evidence="2">
    <location>
        <begin position="24"/>
        <end position="217"/>
    </location>
</feature>
<feature type="signal peptide" evidence="2">
    <location>
        <begin position="1"/>
        <end position="23"/>
    </location>
</feature>
<dbReference type="AlphaFoldDB" id="A0A9C7Q0Q0"/>
<feature type="active site" description="Proton donor" evidence="1">
    <location>
        <position position="38"/>
    </location>
</feature>
<dbReference type="Pfam" id="PF06941">
    <property type="entry name" value="NT5C"/>
    <property type="match status" value="1"/>
</dbReference>
<dbReference type="SFLD" id="SFLDG01126">
    <property type="entry name" value="C1.2:_Nucleotidase_Like"/>
    <property type="match status" value="1"/>
</dbReference>
<organism evidence="3 4">
    <name type="scientific">Galdieria partita</name>
    <dbReference type="NCBI Taxonomy" id="83374"/>
    <lineage>
        <taxon>Eukaryota</taxon>
        <taxon>Rhodophyta</taxon>
        <taxon>Bangiophyceae</taxon>
        <taxon>Galdieriales</taxon>
        <taxon>Galdieriaceae</taxon>
        <taxon>Galdieria</taxon>
    </lineage>
</organism>
<dbReference type="Gene3D" id="1.10.40.40">
    <property type="entry name" value="Deoxyribonucleotidase, domain 2"/>
    <property type="match status" value="1"/>
</dbReference>
<dbReference type="Gene3D" id="3.40.50.1000">
    <property type="entry name" value="HAD superfamily/HAD-like"/>
    <property type="match status" value="1"/>
</dbReference>
<dbReference type="GO" id="GO:0009223">
    <property type="term" value="P:pyrimidine deoxyribonucleotide catabolic process"/>
    <property type="evidence" value="ECO:0007669"/>
    <property type="project" value="TreeGrafter"/>
</dbReference>
<evidence type="ECO:0000256" key="1">
    <source>
        <dbReference type="PIRSR" id="PIRSR610708-1"/>
    </source>
</evidence>
<gene>
    <name evidence="3" type="ORF">GpartN1_g6144.t1</name>
</gene>
<dbReference type="SFLD" id="SFLDS00003">
    <property type="entry name" value="Haloacid_Dehalogenase"/>
    <property type="match status" value="1"/>
</dbReference>
<dbReference type="PANTHER" id="PTHR16504:SF4">
    <property type="entry name" value="5'(3')-DEOXYRIBONUCLEOTIDASE"/>
    <property type="match status" value="1"/>
</dbReference>
<dbReference type="InterPro" id="IPR036412">
    <property type="entry name" value="HAD-like_sf"/>
</dbReference>
<dbReference type="GO" id="GO:0008253">
    <property type="term" value="F:5'-nucleotidase activity"/>
    <property type="evidence" value="ECO:0007669"/>
    <property type="project" value="InterPro"/>
</dbReference>
<dbReference type="SFLD" id="SFLDG01145">
    <property type="entry name" value="C1.2.1"/>
    <property type="match status" value="1"/>
</dbReference>
<protein>
    <submittedName>
        <fullName evidence="3">Uncharacterized protein</fullName>
    </submittedName>
</protein>